<evidence type="ECO:0000313" key="10">
    <source>
        <dbReference type="Proteomes" id="UP001141259"/>
    </source>
</evidence>
<dbReference type="InterPro" id="IPR034746">
    <property type="entry name" value="POTRA"/>
</dbReference>
<evidence type="ECO:0000256" key="5">
    <source>
        <dbReference type="ARBA" id="ARBA00022989"/>
    </source>
</evidence>
<comment type="subcellular location">
    <subcellularLocation>
        <location evidence="1">Membrane</location>
    </subcellularLocation>
</comment>
<keyword evidence="10" id="KW-1185">Reference proteome</keyword>
<keyword evidence="2" id="KW-1003">Cell membrane</keyword>
<organism evidence="9 10">
    <name type="scientific">Umezawaea endophytica</name>
    <dbReference type="NCBI Taxonomy" id="1654476"/>
    <lineage>
        <taxon>Bacteria</taxon>
        <taxon>Bacillati</taxon>
        <taxon>Actinomycetota</taxon>
        <taxon>Actinomycetes</taxon>
        <taxon>Pseudonocardiales</taxon>
        <taxon>Pseudonocardiaceae</taxon>
        <taxon>Umezawaea</taxon>
    </lineage>
</organism>
<dbReference type="RefSeq" id="WP_259623840.1">
    <property type="nucleotide sequence ID" value="NZ_JANYMP010000006.1"/>
</dbReference>
<proteinExistence type="predicted"/>
<comment type="caution">
    <text evidence="9">The sequence shown here is derived from an EMBL/GenBank/DDBJ whole genome shotgun (WGS) entry which is preliminary data.</text>
</comment>
<keyword evidence="6" id="KW-0472">Membrane</keyword>
<dbReference type="Pfam" id="PF08478">
    <property type="entry name" value="POTRA_1"/>
    <property type="match status" value="1"/>
</dbReference>
<reference evidence="9" key="1">
    <citation type="submission" date="2022-08" db="EMBL/GenBank/DDBJ databases">
        <authorList>
            <person name="Tistechok S."/>
            <person name="Samborskyy M."/>
            <person name="Roman I."/>
        </authorList>
    </citation>
    <scope>NUCLEOTIDE SEQUENCE</scope>
    <source>
        <strain evidence="9">DSM 103496</strain>
    </source>
</reference>
<accession>A0A9X3A1V8</accession>
<dbReference type="EMBL" id="JANYMP010000006">
    <property type="protein sequence ID" value="MCS7478348.1"/>
    <property type="molecule type" value="Genomic_DNA"/>
</dbReference>
<dbReference type="PROSITE" id="PS51779">
    <property type="entry name" value="POTRA"/>
    <property type="match status" value="1"/>
</dbReference>
<dbReference type="AlphaFoldDB" id="A0A9X3A1V8"/>
<evidence type="ECO:0000256" key="7">
    <source>
        <dbReference type="ARBA" id="ARBA00023306"/>
    </source>
</evidence>
<evidence type="ECO:0000259" key="8">
    <source>
        <dbReference type="PROSITE" id="PS51779"/>
    </source>
</evidence>
<dbReference type="GO" id="GO:0051301">
    <property type="term" value="P:cell division"/>
    <property type="evidence" value="ECO:0007669"/>
    <property type="project" value="UniProtKB-KW"/>
</dbReference>
<evidence type="ECO:0000313" key="9">
    <source>
        <dbReference type="EMBL" id="MCS7478348.1"/>
    </source>
</evidence>
<dbReference type="PANTHER" id="PTHR37820:SF1">
    <property type="entry name" value="CELL DIVISION PROTEIN FTSQ"/>
    <property type="match status" value="1"/>
</dbReference>
<dbReference type="PANTHER" id="PTHR37820">
    <property type="entry name" value="CELL DIVISION PROTEIN DIVIB"/>
    <property type="match status" value="1"/>
</dbReference>
<dbReference type="Gene3D" id="3.10.20.310">
    <property type="entry name" value="membrane protein fhac"/>
    <property type="match status" value="1"/>
</dbReference>
<evidence type="ECO:0000256" key="2">
    <source>
        <dbReference type="ARBA" id="ARBA00022475"/>
    </source>
</evidence>
<protein>
    <submittedName>
        <fullName evidence="9">FtsQ-type POTRA domain-containing protein</fullName>
    </submittedName>
</protein>
<evidence type="ECO:0000256" key="1">
    <source>
        <dbReference type="ARBA" id="ARBA00004370"/>
    </source>
</evidence>
<keyword evidence="7" id="KW-0131">Cell cycle</keyword>
<evidence type="ECO:0000256" key="6">
    <source>
        <dbReference type="ARBA" id="ARBA00023136"/>
    </source>
</evidence>
<dbReference type="InterPro" id="IPR050487">
    <property type="entry name" value="FtsQ_DivIB"/>
</dbReference>
<gene>
    <name evidence="9" type="ORF">NZH93_15920</name>
</gene>
<dbReference type="GO" id="GO:0005886">
    <property type="term" value="C:plasma membrane"/>
    <property type="evidence" value="ECO:0007669"/>
    <property type="project" value="TreeGrafter"/>
</dbReference>
<name>A0A9X3A1V8_9PSEU</name>
<evidence type="ECO:0000256" key="4">
    <source>
        <dbReference type="ARBA" id="ARBA00022692"/>
    </source>
</evidence>
<sequence>MRRRVVALLVIFGVVGLVVGVFFTPMLGVDDVEVRGAKELTVEQVRAKAAIKSGSPLVRVDVHGIADRVRELPRVESVEVARSLPGTVRLTIVERSPVAFVKAGDGVHLVDATAKDYATVAMPPIGLPELLLPVEARPAVKSAVGILTQLPEKLRAEVLTLSAQTGADVKLALAGGREVRWGNLNDTPRKAAVLEVLLTREGTVFDVSSPELPTVS</sequence>
<dbReference type="Proteomes" id="UP001141259">
    <property type="component" value="Unassembled WGS sequence"/>
</dbReference>
<keyword evidence="3" id="KW-0132">Cell division</keyword>
<feature type="domain" description="POTRA" evidence="8">
    <location>
        <begin position="27"/>
        <end position="95"/>
    </location>
</feature>
<keyword evidence="4" id="KW-0812">Transmembrane</keyword>
<dbReference type="InterPro" id="IPR013685">
    <property type="entry name" value="POTRA_FtsQ_type"/>
</dbReference>
<evidence type="ECO:0000256" key="3">
    <source>
        <dbReference type="ARBA" id="ARBA00022618"/>
    </source>
</evidence>
<keyword evidence="5" id="KW-1133">Transmembrane helix</keyword>